<evidence type="ECO:0000313" key="2">
    <source>
        <dbReference type="Proteomes" id="UP000198757"/>
    </source>
</evidence>
<sequence length="220" mass="24584">MHVKIMIMKKALFLLCGLTLIALHSCSIFEKSEQRRKSVGISRQNLYTTQVNGRILPTLFWAHYDATQRGGLYLAKEDGTVKVISENPPDAALNSTINVLVKANVAGKIDAAAKFSAVKSVAELGKKNAANYMIRDLAFRIESLQNNASDIDDNILKTYNRLIDAAEKISIAETQASISASRNESWQTLMQLIKLSKDTLYRDLKLDLTFFKTISKQIEE</sequence>
<accession>A0A1G7BWA1</accession>
<dbReference type="STRING" id="1285928.SAMN04487894_13418"/>
<evidence type="ECO:0000313" key="1">
    <source>
        <dbReference type="EMBL" id="SDE31327.1"/>
    </source>
</evidence>
<dbReference type="Proteomes" id="UP000198757">
    <property type="component" value="Unassembled WGS sequence"/>
</dbReference>
<gene>
    <name evidence="1" type="ORF">SAMN04487894_13418</name>
</gene>
<proteinExistence type="predicted"/>
<keyword evidence="2" id="KW-1185">Reference proteome</keyword>
<dbReference type="AlphaFoldDB" id="A0A1G7BWA1"/>
<protein>
    <submittedName>
        <fullName evidence="1">Uncharacterized protein</fullName>
    </submittedName>
</protein>
<name>A0A1G7BWA1_NIADE</name>
<organism evidence="1 2">
    <name type="scientific">Niabella drilacis (strain DSM 25811 / CCM 8410 / CCUG 62505 / LMG 26954 / E90)</name>
    <dbReference type="NCBI Taxonomy" id="1285928"/>
    <lineage>
        <taxon>Bacteria</taxon>
        <taxon>Pseudomonadati</taxon>
        <taxon>Bacteroidota</taxon>
        <taxon>Chitinophagia</taxon>
        <taxon>Chitinophagales</taxon>
        <taxon>Chitinophagaceae</taxon>
        <taxon>Niabella</taxon>
    </lineage>
</organism>
<reference evidence="2" key="1">
    <citation type="submission" date="2016-10" db="EMBL/GenBank/DDBJ databases">
        <authorList>
            <person name="Varghese N."/>
            <person name="Submissions S."/>
        </authorList>
    </citation>
    <scope>NUCLEOTIDE SEQUENCE [LARGE SCALE GENOMIC DNA]</scope>
    <source>
        <strain evidence="2">DSM 25811 / CCM 8410 / LMG 26954 / E90</strain>
    </source>
</reference>
<dbReference type="EMBL" id="FMZO01000034">
    <property type="protein sequence ID" value="SDE31327.1"/>
    <property type="molecule type" value="Genomic_DNA"/>
</dbReference>